<keyword evidence="1" id="KW-1133">Transmembrane helix</keyword>
<dbReference type="Proteomes" id="UP000094385">
    <property type="component" value="Unassembled WGS sequence"/>
</dbReference>
<keyword evidence="3" id="KW-1185">Reference proteome</keyword>
<dbReference type="EMBL" id="KV454299">
    <property type="protein sequence ID" value="ODQ70905.1"/>
    <property type="molecule type" value="Genomic_DNA"/>
</dbReference>
<protein>
    <submittedName>
        <fullName evidence="2">Uncharacterized protein</fullName>
    </submittedName>
</protein>
<feature type="transmembrane region" description="Helical" evidence="1">
    <location>
        <begin position="58"/>
        <end position="85"/>
    </location>
</feature>
<sequence>MQRLDRILTSTARSWRSIHKPAYPRAQHWVSTRRYSSESSYSQNKSTNTEPKPVSPHIAFYMSFGKPIATVLAITGATYVGLYFLKQKLQNDEDKLQGSKGTNL</sequence>
<gene>
    <name evidence="2" type="ORF">LIPSTDRAFT_106796</name>
</gene>
<dbReference type="OrthoDB" id="2120024at2759"/>
<evidence type="ECO:0000256" key="1">
    <source>
        <dbReference type="SAM" id="Phobius"/>
    </source>
</evidence>
<proteinExistence type="predicted"/>
<dbReference type="AlphaFoldDB" id="A0A1E3PZN5"/>
<accession>A0A1E3PZN5</accession>
<keyword evidence="1" id="KW-0812">Transmembrane</keyword>
<reference evidence="2 3" key="1">
    <citation type="journal article" date="2016" name="Proc. Natl. Acad. Sci. U.S.A.">
        <title>Comparative genomics of biotechnologically important yeasts.</title>
        <authorList>
            <person name="Riley R."/>
            <person name="Haridas S."/>
            <person name="Wolfe K.H."/>
            <person name="Lopes M.R."/>
            <person name="Hittinger C.T."/>
            <person name="Goeker M."/>
            <person name="Salamov A.A."/>
            <person name="Wisecaver J.H."/>
            <person name="Long T.M."/>
            <person name="Calvey C.H."/>
            <person name="Aerts A.L."/>
            <person name="Barry K.W."/>
            <person name="Choi C."/>
            <person name="Clum A."/>
            <person name="Coughlan A.Y."/>
            <person name="Deshpande S."/>
            <person name="Douglass A.P."/>
            <person name="Hanson S.J."/>
            <person name="Klenk H.-P."/>
            <person name="LaButti K.M."/>
            <person name="Lapidus A."/>
            <person name="Lindquist E.A."/>
            <person name="Lipzen A.M."/>
            <person name="Meier-Kolthoff J.P."/>
            <person name="Ohm R.A."/>
            <person name="Otillar R.P."/>
            <person name="Pangilinan J.L."/>
            <person name="Peng Y."/>
            <person name="Rokas A."/>
            <person name="Rosa C.A."/>
            <person name="Scheuner C."/>
            <person name="Sibirny A.A."/>
            <person name="Slot J.C."/>
            <person name="Stielow J.B."/>
            <person name="Sun H."/>
            <person name="Kurtzman C.P."/>
            <person name="Blackwell M."/>
            <person name="Grigoriev I.V."/>
            <person name="Jeffries T.W."/>
        </authorList>
    </citation>
    <scope>NUCLEOTIDE SEQUENCE [LARGE SCALE GENOMIC DNA]</scope>
    <source>
        <strain evidence="2 3">NRRL Y-11557</strain>
    </source>
</reference>
<organism evidence="2 3">
    <name type="scientific">Lipomyces starkeyi NRRL Y-11557</name>
    <dbReference type="NCBI Taxonomy" id="675824"/>
    <lineage>
        <taxon>Eukaryota</taxon>
        <taxon>Fungi</taxon>
        <taxon>Dikarya</taxon>
        <taxon>Ascomycota</taxon>
        <taxon>Saccharomycotina</taxon>
        <taxon>Lipomycetes</taxon>
        <taxon>Lipomycetales</taxon>
        <taxon>Lipomycetaceae</taxon>
        <taxon>Lipomyces</taxon>
    </lineage>
</organism>
<name>A0A1E3PZN5_LIPST</name>
<evidence type="ECO:0000313" key="2">
    <source>
        <dbReference type="EMBL" id="ODQ70905.1"/>
    </source>
</evidence>
<keyword evidence="1" id="KW-0472">Membrane</keyword>
<evidence type="ECO:0000313" key="3">
    <source>
        <dbReference type="Proteomes" id="UP000094385"/>
    </source>
</evidence>